<keyword evidence="5" id="KW-1185">Reference proteome</keyword>
<dbReference type="SUPFAM" id="SSF56235">
    <property type="entry name" value="N-terminal nucleophile aminohydrolases (Ntn hydrolases)"/>
    <property type="match status" value="1"/>
</dbReference>
<dbReference type="PANTHER" id="PTHR10188:SF13">
    <property type="entry name" value="ISOASPARTYL PEPTIDASE_L-ASPARAGINASE 2-RELATED"/>
    <property type="match status" value="1"/>
</dbReference>
<evidence type="ECO:0000256" key="2">
    <source>
        <dbReference type="PIRSR" id="PIRSR600246-2"/>
    </source>
</evidence>
<dbReference type="InterPro" id="IPR029055">
    <property type="entry name" value="Ntn_hydrolases_N"/>
</dbReference>
<dbReference type="AlphaFoldDB" id="A0A418X642"/>
<dbReference type="OrthoDB" id="9780217at2"/>
<organism evidence="4 5">
    <name type="scientific">Noviherbaspirillum cavernae</name>
    <dbReference type="NCBI Taxonomy" id="2320862"/>
    <lineage>
        <taxon>Bacteria</taxon>
        <taxon>Pseudomonadati</taxon>
        <taxon>Pseudomonadota</taxon>
        <taxon>Betaproteobacteria</taxon>
        <taxon>Burkholderiales</taxon>
        <taxon>Oxalobacteraceae</taxon>
        <taxon>Noviherbaspirillum</taxon>
    </lineage>
</organism>
<protein>
    <submittedName>
        <fullName evidence="4">L-asparaginase</fullName>
    </submittedName>
</protein>
<dbReference type="PANTHER" id="PTHR10188">
    <property type="entry name" value="L-ASPARAGINASE"/>
    <property type="match status" value="1"/>
</dbReference>
<feature type="active site" description="Nucleophile" evidence="1">
    <location>
        <position position="183"/>
    </location>
</feature>
<dbReference type="EMBL" id="QYUN01000002">
    <property type="protein sequence ID" value="RJG07953.1"/>
    <property type="molecule type" value="Genomic_DNA"/>
</dbReference>
<sequence>MHMTTSKAAIVVHGGAGSSDKYQDGCDHAAQVAAAILQGEGKALDAAIRAVAAMEDDGRFNAGCGSVFCLDGETVEMDAGVMDSNGLLGAVACLQRVKNPVLVAREVANTPHWLLAGEGAQRFARSAGFADYHSPSRKARDSYIELMKKLTIDADKDAYAPVLAHWNYAISPSEAIKRHGSGTVGAVVRGSRGDFAVATSTGGCTPALLGRVGDTPIIGCGFYAGALGAVAATGIGEYIARQMLARTVYGWIEQGMPLQAALNRGIALFQEGISVGLIAITEHETAASSSGEMATATRHAVID</sequence>
<reference evidence="4 5" key="1">
    <citation type="submission" date="2018-09" db="EMBL/GenBank/DDBJ databases">
        <authorList>
            <person name="Zhu H."/>
        </authorList>
    </citation>
    <scope>NUCLEOTIDE SEQUENCE [LARGE SCALE GENOMIC DNA]</scope>
    <source>
        <strain evidence="4 5">K2R10-39</strain>
    </source>
</reference>
<evidence type="ECO:0000313" key="5">
    <source>
        <dbReference type="Proteomes" id="UP000285190"/>
    </source>
</evidence>
<dbReference type="GO" id="GO:0016787">
    <property type="term" value="F:hydrolase activity"/>
    <property type="evidence" value="ECO:0007669"/>
    <property type="project" value="InterPro"/>
</dbReference>
<dbReference type="Pfam" id="PF01112">
    <property type="entry name" value="Asparaginase_2"/>
    <property type="match status" value="1"/>
</dbReference>
<proteinExistence type="predicted"/>
<accession>A0A418X642</accession>
<gene>
    <name evidence="4" type="ORF">D3870_08970</name>
</gene>
<comment type="caution">
    <text evidence="4">The sequence shown here is derived from an EMBL/GenBank/DDBJ whole genome shotgun (WGS) entry which is preliminary data.</text>
</comment>
<dbReference type="InterPro" id="IPR000246">
    <property type="entry name" value="Peptidase_T2"/>
</dbReference>
<dbReference type="Gene3D" id="3.60.20.30">
    <property type="entry name" value="(Glycosyl)asparaginase"/>
    <property type="match status" value="1"/>
</dbReference>
<evidence type="ECO:0000256" key="1">
    <source>
        <dbReference type="PIRSR" id="PIRSR600246-1"/>
    </source>
</evidence>
<evidence type="ECO:0000313" key="4">
    <source>
        <dbReference type="EMBL" id="RJG07953.1"/>
    </source>
</evidence>
<dbReference type="Proteomes" id="UP000285190">
    <property type="component" value="Unassembled WGS sequence"/>
</dbReference>
<feature type="binding site" evidence="2">
    <location>
        <begin position="233"/>
        <end position="236"/>
    </location>
    <ligand>
        <name>substrate</name>
    </ligand>
</feature>
<feature type="binding site" evidence="2">
    <location>
        <begin position="211"/>
        <end position="214"/>
    </location>
    <ligand>
        <name>substrate</name>
    </ligand>
</feature>
<dbReference type="CDD" id="cd04703">
    <property type="entry name" value="Asparaginase_2_like_1"/>
    <property type="match status" value="1"/>
</dbReference>
<name>A0A418X642_9BURK</name>
<evidence type="ECO:0000256" key="3">
    <source>
        <dbReference type="PIRSR" id="PIRSR600246-3"/>
    </source>
</evidence>
<feature type="site" description="Cleavage; by autolysis" evidence="3">
    <location>
        <begin position="182"/>
        <end position="183"/>
    </location>
</feature>